<feature type="compositionally biased region" description="Low complexity" evidence="2">
    <location>
        <begin position="117"/>
        <end position="127"/>
    </location>
</feature>
<feature type="chain" id="PRO_5039941892" evidence="3">
    <location>
        <begin position="22"/>
        <end position="329"/>
    </location>
</feature>
<keyword evidence="3" id="KW-0732">Signal</keyword>
<dbReference type="Gene3D" id="1.25.40.10">
    <property type="entry name" value="Tetratricopeptide repeat domain"/>
    <property type="match status" value="1"/>
</dbReference>
<sequence length="329" mass="35152">MRTFRTLYLVTLACAALPLSACVSGGSSSGGSLSLEQQVQQHDVQLRQMQPSQADAWNQIQALRQELNAMKGQMDDLNNAGGARALVDRVNRHDEALRQVERSMALNLNLGEPGAAAPVAPVSQAPSTQTALQTPNYGQPAYGQAGAAGSVAAGSTAYAAAVPEGVQPYGGQAAAANSAHVPAQAPDGSNWGQPSPQPQVQAPQKDISLALFDAGVNAYNARKYDEAQRSFSDFLKNYKNHNLAPEAQFYMAECYFQRNQFADAALAYDKVIKDYPKSNSAPGAYLKQGISFSKLNQSAASKARLEELIKKYPNSPEAARAKTFLKTNK</sequence>
<proteinExistence type="inferred from homology"/>
<dbReference type="InterPro" id="IPR034706">
    <property type="entry name" value="CpoB"/>
</dbReference>
<evidence type="ECO:0000256" key="3">
    <source>
        <dbReference type="SAM" id="SignalP"/>
    </source>
</evidence>
<feature type="region of interest" description="Disordered" evidence="2">
    <location>
        <begin position="177"/>
        <end position="202"/>
    </location>
</feature>
<reference evidence="4 5" key="1">
    <citation type="submission" date="2020-08" db="EMBL/GenBank/DDBJ databases">
        <title>Genomic Encyclopedia of Type Strains, Phase IV (KMG-IV): sequencing the most valuable type-strain genomes for metagenomic binning, comparative biology and taxonomic classification.</title>
        <authorList>
            <person name="Goeker M."/>
        </authorList>
    </citation>
    <scope>NUCLEOTIDE SEQUENCE [LARGE SCALE GENOMIC DNA]</scope>
    <source>
        <strain evidence="4 5">DSM 11275</strain>
    </source>
</reference>
<dbReference type="RefSeq" id="WP_183722413.1">
    <property type="nucleotide sequence ID" value="NZ_JACHGO010000012.1"/>
</dbReference>
<feature type="signal peptide" evidence="3">
    <location>
        <begin position="1"/>
        <end position="21"/>
    </location>
</feature>
<dbReference type="SUPFAM" id="SSF48452">
    <property type="entry name" value="TPR-like"/>
    <property type="match status" value="1"/>
</dbReference>
<protein>
    <submittedName>
        <fullName evidence="4">Tol-pal system protein YbgF</fullName>
    </submittedName>
</protein>
<dbReference type="SMART" id="SM00028">
    <property type="entry name" value="TPR"/>
    <property type="match status" value="2"/>
</dbReference>
<gene>
    <name evidence="4" type="ORF">HNQ38_002882</name>
</gene>
<dbReference type="InterPro" id="IPR019734">
    <property type="entry name" value="TPR_rpt"/>
</dbReference>
<comment type="caution">
    <text evidence="4">The sequence shown here is derived from an EMBL/GenBank/DDBJ whole genome shotgun (WGS) entry which is preliminary data.</text>
</comment>
<dbReference type="AlphaFoldDB" id="A0A7W8C5E7"/>
<dbReference type="PROSITE" id="PS50005">
    <property type="entry name" value="TPR"/>
    <property type="match status" value="1"/>
</dbReference>
<dbReference type="InterPro" id="IPR014162">
    <property type="entry name" value="CpoB_C"/>
</dbReference>
<dbReference type="GO" id="GO:0051301">
    <property type="term" value="P:cell division"/>
    <property type="evidence" value="ECO:0007669"/>
    <property type="project" value="InterPro"/>
</dbReference>
<dbReference type="HAMAP" id="MF_02066">
    <property type="entry name" value="CpoB"/>
    <property type="match status" value="1"/>
</dbReference>
<organism evidence="4 5">
    <name type="scientific">Desulfovibrio intestinalis</name>
    <dbReference type="NCBI Taxonomy" id="58621"/>
    <lineage>
        <taxon>Bacteria</taxon>
        <taxon>Pseudomonadati</taxon>
        <taxon>Thermodesulfobacteriota</taxon>
        <taxon>Desulfovibrionia</taxon>
        <taxon>Desulfovibrionales</taxon>
        <taxon>Desulfovibrionaceae</taxon>
        <taxon>Desulfovibrio</taxon>
    </lineage>
</organism>
<evidence type="ECO:0000256" key="2">
    <source>
        <dbReference type="SAM" id="MobiDB-lite"/>
    </source>
</evidence>
<feature type="region of interest" description="Disordered" evidence="2">
    <location>
        <begin position="117"/>
        <end position="136"/>
    </location>
</feature>
<dbReference type="Proteomes" id="UP000539075">
    <property type="component" value="Unassembled WGS sequence"/>
</dbReference>
<evidence type="ECO:0000256" key="1">
    <source>
        <dbReference type="PROSITE-ProRule" id="PRU00339"/>
    </source>
</evidence>
<dbReference type="Pfam" id="PF13174">
    <property type="entry name" value="TPR_6"/>
    <property type="match status" value="1"/>
</dbReference>
<dbReference type="Pfam" id="PF13432">
    <property type="entry name" value="TPR_16"/>
    <property type="match status" value="1"/>
</dbReference>
<dbReference type="EMBL" id="JACHGO010000012">
    <property type="protein sequence ID" value="MBB5144762.1"/>
    <property type="molecule type" value="Genomic_DNA"/>
</dbReference>
<dbReference type="InterPro" id="IPR011990">
    <property type="entry name" value="TPR-like_helical_dom_sf"/>
</dbReference>
<keyword evidence="5" id="KW-1185">Reference proteome</keyword>
<dbReference type="NCBIfam" id="TIGR02795">
    <property type="entry name" value="tol_pal_ybgF"/>
    <property type="match status" value="1"/>
</dbReference>
<accession>A0A7W8C5E7</accession>
<name>A0A7W8C5E7_9BACT</name>
<feature type="repeat" description="TPR" evidence="1">
    <location>
        <begin position="245"/>
        <end position="278"/>
    </location>
</feature>
<evidence type="ECO:0000313" key="5">
    <source>
        <dbReference type="Proteomes" id="UP000539075"/>
    </source>
</evidence>
<evidence type="ECO:0000313" key="4">
    <source>
        <dbReference type="EMBL" id="MBB5144762.1"/>
    </source>
</evidence>
<keyword evidence="1" id="KW-0802">TPR repeat</keyword>